<organism evidence="1 2">
    <name type="scientific">Halobacteriovorax marinus (strain ATCC BAA-682 / DSM 15412 / SJ)</name>
    <name type="common">Bacteriovorax marinus</name>
    <dbReference type="NCBI Taxonomy" id="862908"/>
    <lineage>
        <taxon>Bacteria</taxon>
        <taxon>Pseudomonadati</taxon>
        <taxon>Bdellovibrionota</taxon>
        <taxon>Bacteriovoracia</taxon>
        <taxon>Bacteriovoracales</taxon>
        <taxon>Halobacteriovoraceae</taxon>
        <taxon>Halobacteriovorax</taxon>
    </lineage>
</organism>
<evidence type="ECO:0000313" key="1">
    <source>
        <dbReference type="EMBL" id="CBW25374.1"/>
    </source>
</evidence>
<dbReference type="RefSeq" id="WP_014243162.1">
    <property type="nucleotide sequence ID" value="NC_016620.1"/>
</dbReference>
<dbReference type="STRING" id="862908.BMS_0461"/>
<dbReference type="EMBL" id="FQ312005">
    <property type="protein sequence ID" value="CBW25374.1"/>
    <property type="molecule type" value="Genomic_DNA"/>
</dbReference>
<dbReference type="OrthoDB" id="283981at2"/>
<name>E1X434_HALMS</name>
<dbReference type="SUPFAM" id="SSF160574">
    <property type="entry name" value="BT0923-like"/>
    <property type="match status" value="1"/>
</dbReference>
<dbReference type="Proteomes" id="UP000008963">
    <property type="component" value="Chromosome"/>
</dbReference>
<sequence>MKTSLILLLLSFNTFAGKYVPVSEVPKNVNATIQNYFPESKIQAAELEKKFGANVYELKVKYKDILLEIEVNENGKLRDLELER</sequence>
<evidence type="ECO:0000313" key="2">
    <source>
        <dbReference type="Proteomes" id="UP000008963"/>
    </source>
</evidence>
<proteinExistence type="predicted"/>
<gene>
    <name evidence="1" type="ordered locus">BMS_0461</name>
</gene>
<protein>
    <submittedName>
        <fullName evidence="1">Exported protein</fullName>
    </submittedName>
</protein>
<dbReference type="HOGENOM" id="CLU_2522929_0_0_7"/>
<keyword evidence="2" id="KW-1185">Reference proteome</keyword>
<reference evidence="2" key="1">
    <citation type="journal article" date="2013" name="ISME J.">
        <title>A small predatory core genome in the divergent marine Bacteriovorax marinus SJ and the terrestrial Bdellovibrio bacteriovorus.</title>
        <authorList>
            <person name="Crossman L.C."/>
            <person name="Chen H."/>
            <person name="Cerdeno-Tarraga A.M."/>
            <person name="Brooks K."/>
            <person name="Quail M.A."/>
            <person name="Pineiro S.A."/>
            <person name="Hobley L."/>
            <person name="Sockett R.E."/>
            <person name="Bentley S.D."/>
            <person name="Parkhill J."/>
            <person name="Williams H.N."/>
            <person name="Stine O.C."/>
        </authorList>
    </citation>
    <scope>NUCLEOTIDE SEQUENCE [LARGE SCALE GENOMIC DNA]</scope>
    <source>
        <strain evidence="2">ATCC BAA-682 / DSM 15412 / SJ</strain>
    </source>
</reference>
<dbReference type="PATRIC" id="fig|862908.3.peg.440"/>
<accession>E1X434</accession>
<dbReference type="Gene3D" id="3.40.1420.30">
    <property type="match status" value="1"/>
</dbReference>
<dbReference type="KEGG" id="bmx:BMS_0461"/>
<dbReference type="AlphaFoldDB" id="E1X434"/>